<evidence type="ECO:0000313" key="5">
    <source>
        <dbReference type="EMBL" id="WWR45335.1"/>
    </source>
</evidence>
<accession>A0ABZ2HCE3</accession>
<dbReference type="InterPro" id="IPR051011">
    <property type="entry name" value="Metal_resp_trans_reg"/>
</dbReference>
<keyword evidence="3" id="KW-0804">Transcription</keyword>
<name>A0ABZ2HCE3_9RHOB</name>
<dbReference type="PANTHER" id="PTHR43132">
    <property type="entry name" value="ARSENICAL RESISTANCE OPERON REPRESSOR ARSR-RELATED"/>
    <property type="match status" value="1"/>
</dbReference>
<dbReference type="InterPro" id="IPR011991">
    <property type="entry name" value="ArsR-like_HTH"/>
</dbReference>
<keyword evidence="2" id="KW-0238">DNA-binding</keyword>
<protein>
    <submittedName>
        <fullName evidence="5">Helix-turn-helix transcriptional regulator</fullName>
    </submittedName>
</protein>
<dbReference type="PANTHER" id="PTHR43132:SF2">
    <property type="entry name" value="ARSENICAL RESISTANCE OPERON REPRESSOR ARSR-RELATED"/>
    <property type="match status" value="1"/>
</dbReference>
<gene>
    <name evidence="5" type="ORF">RZ517_11010</name>
</gene>
<dbReference type="Proteomes" id="UP001364156">
    <property type="component" value="Chromosome"/>
</dbReference>
<organism evidence="5 6">
    <name type="scientific">Roseovarius phycicola</name>
    <dbReference type="NCBI Taxonomy" id="3080976"/>
    <lineage>
        <taxon>Bacteria</taxon>
        <taxon>Pseudomonadati</taxon>
        <taxon>Pseudomonadota</taxon>
        <taxon>Alphaproteobacteria</taxon>
        <taxon>Rhodobacterales</taxon>
        <taxon>Roseobacteraceae</taxon>
        <taxon>Roseovarius</taxon>
    </lineage>
</organism>
<proteinExistence type="predicted"/>
<evidence type="ECO:0000256" key="3">
    <source>
        <dbReference type="ARBA" id="ARBA00023163"/>
    </source>
</evidence>
<dbReference type="CDD" id="cd00090">
    <property type="entry name" value="HTH_ARSR"/>
    <property type="match status" value="1"/>
</dbReference>
<dbReference type="InterPro" id="IPR036388">
    <property type="entry name" value="WH-like_DNA-bd_sf"/>
</dbReference>
<feature type="domain" description="HTH arsR-type" evidence="4">
    <location>
        <begin position="1"/>
        <end position="95"/>
    </location>
</feature>
<keyword evidence="1" id="KW-0805">Transcription regulation</keyword>
<dbReference type="PRINTS" id="PR00778">
    <property type="entry name" value="HTHARSR"/>
</dbReference>
<keyword evidence="6" id="KW-1185">Reference proteome</keyword>
<dbReference type="PROSITE" id="PS50987">
    <property type="entry name" value="HTH_ARSR_2"/>
    <property type="match status" value="1"/>
</dbReference>
<dbReference type="Gene3D" id="1.10.10.10">
    <property type="entry name" value="Winged helix-like DNA-binding domain superfamily/Winged helix DNA-binding domain"/>
    <property type="match status" value="1"/>
</dbReference>
<dbReference type="NCBIfam" id="NF033788">
    <property type="entry name" value="HTH_metalloreg"/>
    <property type="match status" value="1"/>
</dbReference>
<evidence type="ECO:0000259" key="4">
    <source>
        <dbReference type="PROSITE" id="PS50987"/>
    </source>
</evidence>
<dbReference type="InterPro" id="IPR001845">
    <property type="entry name" value="HTH_ArsR_DNA-bd_dom"/>
</dbReference>
<dbReference type="RefSeq" id="WP_317054818.1">
    <property type="nucleotide sequence ID" value="NZ_CP146069.1"/>
</dbReference>
<dbReference type="SMART" id="SM00418">
    <property type="entry name" value="HTH_ARSR"/>
    <property type="match status" value="1"/>
</dbReference>
<dbReference type="InterPro" id="IPR036390">
    <property type="entry name" value="WH_DNA-bd_sf"/>
</dbReference>
<dbReference type="SUPFAM" id="SSF46785">
    <property type="entry name" value="Winged helix' DNA-binding domain"/>
    <property type="match status" value="1"/>
</dbReference>
<evidence type="ECO:0000256" key="1">
    <source>
        <dbReference type="ARBA" id="ARBA00023015"/>
    </source>
</evidence>
<evidence type="ECO:0000256" key="2">
    <source>
        <dbReference type="ARBA" id="ARBA00023125"/>
    </source>
</evidence>
<reference evidence="5 6" key="1">
    <citation type="submission" date="2023-10" db="EMBL/GenBank/DDBJ databases">
        <title>Roseovarius strain S88 nov., isolated from a marine algae.</title>
        <authorList>
            <person name="Lee M.W."/>
            <person name="Lee J.K."/>
            <person name="Kim J.M."/>
            <person name="Choi D.G."/>
            <person name="Baek J.H."/>
            <person name="Bayburt H."/>
            <person name="Jung J.J."/>
            <person name="Han D.M."/>
            <person name="Jeon C.O."/>
        </authorList>
    </citation>
    <scope>NUCLEOTIDE SEQUENCE [LARGE SCALE GENOMIC DNA]</scope>
    <source>
        <strain evidence="5 6">S88</strain>
    </source>
</reference>
<dbReference type="Pfam" id="PF12840">
    <property type="entry name" value="HTH_20"/>
    <property type="match status" value="1"/>
</dbReference>
<sequence>MDTSTALSALQALSHETRLEVFRLLMRAGPEGLAAGDIATTCGVRQNTMSSHLSILTQAGLIVSERDGRTILYRANVGGIQNLLGFLIEDCCGGNPAECQPLIQQLACPC</sequence>
<dbReference type="EMBL" id="CP146069">
    <property type="protein sequence ID" value="WWR45335.1"/>
    <property type="molecule type" value="Genomic_DNA"/>
</dbReference>
<evidence type="ECO:0000313" key="6">
    <source>
        <dbReference type="Proteomes" id="UP001364156"/>
    </source>
</evidence>